<keyword evidence="3" id="KW-0328">Glycosyltransferase</keyword>
<dbReference type="InterPro" id="IPR002213">
    <property type="entry name" value="UDP_glucos_trans"/>
</dbReference>
<sequence>MFIVIISLIAVALCNVGNAANVVAINPYFAHSHFAFMVKLIDILADEGHNMTMIIPSLDTSKHAPMPKKARIIIRSEYSTTSTLKDGIDQGFWDDGSEIWKTRQMAAQFTTELLRQCEDFLSDKSFIDSMKAENFDMAMIEPTDFCGYGFLKQINVTAFVNIVPMALSEKHALANGLPGRNFEAFPTTNDYHPGLTYTERLLNYVHPIIRHFLHGHYDSGISSNVVQKYVDPNFHQDQAIGGARFTFLNTEEHMDFPRPIRWHHCVQ</sequence>
<dbReference type="Pfam" id="PF00201">
    <property type="entry name" value="UDPGT"/>
    <property type="match status" value="1"/>
</dbReference>
<evidence type="ECO:0000256" key="1">
    <source>
        <dbReference type="ARBA" id="ARBA00009995"/>
    </source>
</evidence>
<dbReference type="PANTHER" id="PTHR48043">
    <property type="entry name" value="EG:EG0003.4 PROTEIN-RELATED"/>
    <property type="match status" value="1"/>
</dbReference>
<dbReference type="AlphaFoldDB" id="A0A7E4WBG5"/>
<name>A0A7E4WBG5_PANRE</name>
<comment type="similarity">
    <text evidence="1">Belongs to the UDP-glycosyltransferase family.</text>
</comment>
<dbReference type="InterPro" id="IPR050271">
    <property type="entry name" value="UDP-glycosyltransferase"/>
</dbReference>
<dbReference type="WBParaSite" id="Pan_g9699.t1">
    <property type="protein sequence ID" value="Pan_g9699.t1"/>
    <property type="gene ID" value="Pan_g9699"/>
</dbReference>
<keyword evidence="7" id="KW-1185">Reference proteome</keyword>
<evidence type="ECO:0000256" key="6">
    <source>
        <dbReference type="SAM" id="SignalP"/>
    </source>
</evidence>
<evidence type="ECO:0000256" key="2">
    <source>
        <dbReference type="ARBA" id="ARBA00012544"/>
    </source>
</evidence>
<evidence type="ECO:0000256" key="3">
    <source>
        <dbReference type="ARBA" id="ARBA00022676"/>
    </source>
</evidence>
<evidence type="ECO:0000313" key="7">
    <source>
        <dbReference type="Proteomes" id="UP000492821"/>
    </source>
</evidence>
<protein>
    <recommendedName>
        <fullName evidence="2">glucuronosyltransferase</fullName>
        <ecNumber evidence="2">2.4.1.17</ecNumber>
    </recommendedName>
</protein>
<comment type="catalytic activity">
    <reaction evidence="5">
        <text>glucuronate acceptor + UDP-alpha-D-glucuronate = acceptor beta-D-glucuronoside + UDP + H(+)</text>
        <dbReference type="Rhea" id="RHEA:21032"/>
        <dbReference type="ChEBI" id="CHEBI:15378"/>
        <dbReference type="ChEBI" id="CHEBI:58052"/>
        <dbReference type="ChEBI" id="CHEBI:58223"/>
        <dbReference type="ChEBI" id="CHEBI:132367"/>
        <dbReference type="ChEBI" id="CHEBI:132368"/>
        <dbReference type="EC" id="2.4.1.17"/>
    </reaction>
</comment>
<keyword evidence="4" id="KW-0808">Transferase</keyword>
<proteinExistence type="inferred from homology"/>
<reference evidence="7" key="1">
    <citation type="journal article" date="2013" name="Genetics">
        <title>The draft genome and transcriptome of Panagrellus redivivus are shaped by the harsh demands of a free-living lifestyle.</title>
        <authorList>
            <person name="Srinivasan J."/>
            <person name="Dillman A.R."/>
            <person name="Macchietto M.G."/>
            <person name="Heikkinen L."/>
            <person name="Lakso M."/>
            <person name="Fracchia K.M."/>
            <person name="Antoshechkin I."/>
            <person name="Mortazavi A."/>
            <person name="Wong G."/>
            <person name="Sternberg P.W."/>
        </authorList>
    </citation>
    <scope>NUCLEOTIDE SEQUENCE [LARGE SCALE GENOMIC DNA]</scope>
    <source>
        <strain evidence="7">MT8872</strain>
    </source>
</reference>
<dbReference type="Proteomes" id="UP000492821">
    <property type="component" value="Unassembled WGS sequence"/>
</dbReference>
<dbReference type="GO" id="GO:0015020">
    <property type="term" value="F:glucuronosyltransferase activity"/>
    <property type="evidence" value="ECO:0007669"/>
    <property type="project" value="UniProtKB-EC"/>
</dbReference>
<evidence type="ECO:0000256" key="5">
    <source>
        <dbReference type="ARBA" id="ARBA00047475"/>
    </source>
</evidence>
<keyword evidence="6" id="KW-0732">Signal</keyword>
<dbReference type="PANTHER" id="PTHR48043:SF23">
    <property type="entry name" value="UDP-GLUCURONOSYLTRANSFERASE"/>
    <property type="match status" value="1"/>
</dbReference>
<evidence type="ECO:0000256" key="4">
    <source>
        <dbReference type="ARBA" id="ARBA00022679"/>
    </source>
</evidence>
<reference evidence="8" key="2">
    <citation type="submission" date="2020-10" db="UniProtKB">
        <authorList>
            <consortium name="WormBaseParasite"/>
        </authorList>
    </citation>
    <scope>IDENTIFICATION</scope>
</reference>
<dbReference type="SUPFAM" id="SSF53756">
    <property type="entry name" value="UDP-Glycosyltransferase/glycogen phosphorylase"/>
    <property type="match status" value="1"/>
</dbReference>
<organism evidence="7 8">
    <name type="scientific">Panagrellus redivivus</name>
    <name type="common">Microworm</name>
    <dbReference type="NCBI Taxonomy" id="6233"/>
    <lineage>
        <taxon>Eukaryota</taxon>
        <taxon>Metazoa</taxon>
        <taxon>Ecdysozoa</taxon>
        <taxon>Nematoda</taxon>
        <taxon>Chromadorea</taxon>
        <taxon>Rhabditida</taxon>
        <taxon>Tylenchina</taxon>
        <taxon>Panagrolaimomorpha</taxon>
        <taxon>Panagrolaimoidea</taxon>
        <taxon>Panagrolaimidae</taxon>
        <taxon>Panagrellus</taxon>
    </lineage>
</organism>
<evidence type="ECO:0000313" key="8">
    <source>
        <dbReference type="WBParaSite" id="Pan_g9699.t1"/>
    </source>
</evidence>
<accession>A0A7E4WBG5</accession>
<feature type="chain" id="PRO_5028911398" description="glucuronosyltransferase" evidence="6">
    <location>
        <begin position="20"/>
        <end position="267"/>
    </location>
</feature>
<feature type="signal peptide" evidence="6">
    <location>
        <begin position="1"/>
        <end position="19"/>
    </location>
</feature>
<dbReference type="EC" id="2.4.1.17" evidence="2"/>